<dbReference type="Proteomes" id="UP000314986">
    <property type="component" value="Unassembled WGS sequence"/>
</dbReference>
<dbReference type="KEGG" id="cmk:103188148"/>
<dbReference type="SUPFAM" id="SSF51064">
    <property type="entry name" value="Head domain of nucleotide exchange factor GrpE"/>
    <property type="match status" value="1"/>
</dbReference>
<reference evidence="7" key="3">
    <citation type="journal article" date="2014" name="Nature">
        <title>Elephant shark genome provides unique insights into gnathostome evolution.</title>
        <authorList>
            <consortium name="International Elephant Shark Genome Sequencing Consortium"/>
            <person name="Venkatesh B."/>
            <person name="Lee A.P."/>
            <person name="Ravi V."/>
            <person name="Maurya A.K."/>
            <person name="Lian M.M."/>
            <person name="Swann J.B."/>
            <person name="Ohta Y."/>
            <person name="Flajnik M.F."/>
            <person name="Sutoh Y."/>
            <person name="Kasahara M."/>
            <person name="Hoon S."/>
            <person name="Gangu V."/>
            <person name="Roy S.W."/>
            <person name="Irimia M."/>
            <person name="Korzh V."/>
            <person name="Kondrychyn I."/>
            <person name="Lim Z.W."/>
            <person name="Tay B.H."/>
            <person name="Tohari S."/>
            <person name="Kong K.W."/>
            <person name="Ho S."/>
            <person name="Lorente-Galdos B."/>
            <person name="Quilez J."/>
            <person name="Marques-Bonet T."/>
            <person name="Raney B.J."/>
            <person name="Ingham P.W."/>
            <person name="Tay A."/>
            <person name="Hillier L.W."/>
            <person name="Minx P."/>
            <person name="Boehm T."/>
            <person name="Wilson R.K."/>
            <person name="Brenner S."/>
            <person name="Warren W.C."/>
        </authorList>
    </citation>
    <scope>NUCLEOTIDE SEQUENCE [LARGE SCALE GENOMIC DNA]</scope>
</reference>
<reference evidence="6" key="5">
    <citation type="submission" date="2025-09" db="UniProtKB">
        <authorList>
            <consortium name="Ensembl"/>
        </authorList>
    </citation>
    <scope>IDENTIFICATION</scope>
</reference>
<dbReference type="InterPro" id="IPR000740">
    <property type="entry name" value="GrpE"/>
</dbReference>
<evidence type="ECO:0000313" key="6">
    <source>
        <dbReference type="Ensembl" id="ENSCMIP00000005127.1"/>
    </source>
</evidence>
<dbReference type="PRINTS" id="PR00773">
    <property type="entry name" value="GRPEPROTEIN"/>
</dbReference>
<gene>
    <name evidence="6" type="primary">LOC103188148</name>
</gene>
<dbReference type="Gene3D" id="2.30.22.10">
    <property type="entry name" value="Head domain of nucleotide exchange factor GrpE"/>
    <property type="match status" value="1"/>
</dbReference>
<dbReference type="STRING" id="7868.ENSCMIP00000005127"/>
<dbReference type="PANTHER" id="PTHR21237">
    <property type="entry name" value="GRPE PROTEIN"/>
    <property type="match status" value="1"/>
</dbReference>
<dbReference type="GO" id="GO:0000774">
    <property type="term" value="F:adenyl-nucleotide exchange factor activity"/>
    <property type="evidence" value="ECO:0007669"/>
    <property type="project" value="InterPro"/>
</dbReference>
<dbReference type="GeneTree" id="ENSGT00390000005589"/>
<sequence>MATKCISVTRLSSTSFIWASWNSKRGLWSVYGTPVCPSEEGHESEKPAKAKCSAGKPAEINRTASRCPSQKALQLKVNKLENKYQILKENYQKALAHAEDINRRTRKCVEDARVFGIHSFCKDMLAVADLIEKTIVSVSEEELADSNPTMNNLHKGLSLIEGKLWQIFGKHGLEKMNSIGLKYNSAEHEIISRVPSLDALPGTVVTIKQEGYKLHGRTLRSAQVGLAIETQPHVRKDRMGSGAVGSHSVGWRQKR</sequence>
<dbReference type="HAMAP" id="MF_01151">
    <property type="entry name" value="GrpE"/>
    <property type="match status" value="1"/>
</dbReference>
<evidence type="ECO:0000256" key="1">
    <source>
        <dbReference type="ARBA" id="ARBA00009054"/>
    </source>
</evidence>
<dbReference type="GO" id="GO:0030150">
    <property type="term" value="P:protein import into mitochondrial matrix"/>
    <property type="evidence" value="ECO:0007669"/>
    <property type="project" value="TreeGrafter"/>
</dbReference>
<dbReference type="GO" id="GO:0042803">
    <property type="term" value="F:protein homodimerization activity"/>
    <property type="evidence" value="ECO:0007669"/>
    <property type="project" value="InterPro"/>
</dbReference>
<dbReference type="GO" id="GO:0051087">
    <property type="term" value="F:protein-folding chaperone binding"/>
    <property type="evidence" value="ECO:0007669"/>
    <property type="project" value="InterPro"/>
</dbReference>
<dbReference type="GO" id="GO:0001405">
    <property type="term" value="C:PAM complex, Tim23 associated import motor"/>
    <property type="evidence" value="ECO:0007669"/>
    <property type="project" value="TreeGrafter"/>
</dbReference>
<feature type="coiled-coil region" evidence="4">
    <location>
        <begin position="70"/>
        <end position="104"/>
    </location>
</feature>
<evidence type="ECO:0000256" key="2">
    <source>
        <dbReference type="ARBA" id="ARBA00023186"/>
    </source>
</evidence>
<proteinExistence type="inferred from homology"/>
<dbReference type="Ensembl" id="ENSCMIT00000005310.1">
    <property type="protein sequence ID" value="ENSCMIP00000005127.1"/>
    <property type="gene ID" value="ENSCMIG00000003026.1"/>
</dbReference>
<dbReference type="GeneID" id="103188148"/>
<accession>A0A4W3GPP9</accession>
<feature type="region of interest" description="Disordered" evidence="5">
    <location>
        <begin position="236"/>
        <end position="255"/>
    </location>
</feature>
<evidence type="ECO:0000256" key="5">
    <source>
        <dbReference type="SAM" id="MobiDB-lite"/>
    </source>
</evidence>
<dbReference type="Pfam" id="PF01025">
    <property type="entry name" value="GrpE"/>
    <property type="match status" value="1"/>
</dbReference>
<dbReference type="Gene3D" id="3.90.20.20">
    <property type="match status" value="1"/>
</dbReference>
<dbReference type="CDD" id="cd00446">
    <property type="entry name" value="GrpE"/>
    <property type="match status" value="1"/>
</dbReference>
<dbReference type="InParanoid" id="A0A4W3GPP9"/>
<reference evidence="7" key="1">
    <citation type="journal article" date="2006" name="Science">
        <title>Ancient noncoding elements conserved in the human genome.</title>
        <authorList>
            <person name="Venkatesh B."/>
            <person name="Kirkness E.F."/>
            <person name="Loh Y.H."/>
            <person name="Halpern A.L."/>
            <person name="Lee A.P."/>
            <person name="Johnson J."/>
            <person name="Dandona N."/>
            <person name="Viswanathan L.D."/>
            <person name="Tay A."/>
            <person name="Venter J.C."/>
            <person name="Strausberg R.L."/>
            <person name="Brenner S."/>
        </authorList>
    </citation>
    <scope>NUCLEOTIDE SEQUENCE [LARGE SCALE GENOMIC DNA]</scope>
</reference>
<protein>
    <submittedName>
        <fullName evidence="6">GrpE-like 2, mitochondrial</fullName>
    </submittedName>
</protein>
<dbReference type="AlphaFoldDB" id="A0A4W3GPP9"/>
<dbReference type="InterPro" id="IPR009012">
    <property type="entry name" value="GrpE_head"/>
</dbReference>
<keyword evidence="4" id="KW-0175">Coiled coil</keyword>
<name>A0A4W3GPP9_CALMI</name>
<evidence type="ECO:0000256" key="3">
    <source>
        <dbReference type="RuleBase" id="RU004478"/>
    </source>
</evidence>
<keyword evidence="7" id="KW-1185">Reference proteome</keyword>
<dbReference type="RefSeq" id="XP_007906201.1">
    <property type="nucleotide sequence ID" value="XM_007908010.2"/>
</dbReference>
<organism evidence="6 7">
    <name type="scientific">Callorhinchus milii</name>
    <name type="common">Ghost shark</name>
    <dbReference type="NCBI Taxonomy" id="7868"/>
    <lineage>
        <taxon>Eukaryota</taxon>
        <taxon>Metazoa</taxon>
        <taxon>Chordata</taxon>
        <taxon>Craniata</taxon>
        <taxon>Vertebrata</taxon>
        <taxon>Chondrichthyes</taxon>
        <taxon>Holocephali</taxon>
        <taxon>Chimaeriformes</taxon>
        <taxon>Callorhinchidae</taxon>
        <taxon>Callorhinchus</taxon>
    </lineage>
</organism>
<dbReference type="PANTHER" id="PTHR21237:SF10">
    <property type="entry name" value="GRPE PROTEIN HOMOLOG 2, MITOCHONDRIAL"/>
    <property type="match status" value="1"/>
</dbReference>
<evidence type="ECO:0000256" key="4">
    <source>
        <dbReference type="SAM" id="Coils"/>
    </source>
</evidence>
<dbReference type="OrthoDB" id="201635at2759"/>
<evidence type="ECO:0000313" key="7">
    <source>
        <dbReference type="Proteomes" id="UP000314986"/>
    </source>
</evidence>
<reference evidence="7" key="2">
    <citation type="journal article" date="2007" name="PLoS Biol.">
        <title>Survey sequencing and comparative analysis of the elephant shark (Callorhinchus milii) genome.</title>
        <authorList>
            <person name="Venkatesh B."/>
            <person name="Kirkness E.F."/>
            <person name="Loh Y.H."/>
            <person name="Halpern A.L."/>
            <person name="Lee A.P."/>
            <person name="Johnson J."/>
            <person name="Dandona N."/>
            <person name="Viswanathan L.D."/>
            <person name="Tay A."/>
            <person name="Venter J.C."/>
            <person name="Strausberg R.L."/>
            <person name="Brenner S."/>
        </authorList>
    </citation>
    <scope>NUCLEOTIDE SEQUENCE [LARGE SCALE GENOMIC DNA]</scope>
</reference>
<comment type="similarity">
    <text evidence="1 3">Belongs to the GrpE family.</text>
</comment>
<dbReference type="SUPFAM" id="SSF58014">
    <property type="entry name" value="Coiled-coil domain of nucleotide exchange factor GrpE"/>
    <property type="match status" value="1"/>
</dbReference>
<dbReference type="InterPro" id="IPR013805">
    <property type="entry name" value="GrpE_CC"/>
</dbReference>
<dbReference type="GO" id="GO:0051082">
    <property type="term" value="F:unfolded protein binding"/>
    <property type="evidence" value="ECO:0007669"/>
    <property type="project" value="TreeGrafter"/>
</dbReference>
<dbReference type="GO" id="GO:0006457">
    <property type="term" value="P:protein folding"/>
    <property type="evidence" value="ECO:0007669"/>
    <property type="project" value="InterPro"/>
</dbReference>
<keyword evidence="2" id="KW-0143">Chaperone</keyword>
<reference evidence="6" key="4">
    <citation type="submission" date="2025-08" db="UniProtKB">
        <authorList>
            <consortium name="Ensembl"/>
        </authorList>
    </citation>
    <scope>IDENTIFICATION</scope>
</reference>